<evidence type="ECO:0000313" key="3">
    <source>
        <dbReference type="Proteomes" id="UP000182332"/>
    </source>
</evidence>
<dbReference type="OrthoDB" id="7348572at2"/>
<proteinExistence type="predicted"/>
<accession>A0A1I0J4A3</accession>
<sequence>MRKTYLIAALISVTLGGCTSTPATPTAQIDYGRQSYEGTRFEKAGKDASSQQTMFKADIDSCEAEASRNYQESLARSAKLSQIYGQALSPQILEKMKRLQVGVCMTGDKASSSKGKGWSVVQPG</sequence>
<dbReference type="RefSeq" id="WP_074892791.1">
    <property type="nucleotide sequence ID" value="NZ_FOHW01000046.1"/>
</dbReference>
<reference evidence="2 3" key="1">
    <citation type="submission" date="2016-10" db="EMBL/GenBank/DDBJ databases">
        <authorList>
            <person name="de Groot N.N."/>
        </authorList>
    </citation>
    <scope>NUCLEOTIDE SEQUENCE [LARGE SCALE GENOMIC DNA]</scope>
    <source>
        <strain evidence="2 3">DSM 11363</strain>
    </source>
</reference>
<dbReference type="AlphaFoldDB" id="A0A1I0J4A3"/>
<gene>
    <name evidence="2" type="ORF">SAMN05216197_14615</name>
</gene>
<evidence type="ECO:0000256" key="1">
    <source>
        <dbReference type="SAM" id="SignalP"/>
    </source>
</evidence>
<dbReference type="EMBL" id="FOHW01000046">
    <property type="protein sequence ID" value="SEU03932.1"/>
    <property type="molecule type" value="Genomic_DNA"/>
</dbReference>
<evidence type="ECO:0000313" key="2">
    <source>
        <dbReference type="EMBL" id="SEU03932.1"/>
    </source>
</evidence>
<name>A0A1I0J4A3_9PSED</name>
<feature type="chain" id="PRO_5010350882" description="Lipoprotein" evidence="1">
    <location>
        <begin position="24"/>
        <end position="124"/>
    </location>
</feature>
<dbReference type="PROSITE" id="PS51257">
    <property type="entry name" value="PROKAR_LIPOPROTEIN"/>
    <property type="match status" value="1"/>
</dbReference>
<evidence type="ECO:0008006" key="4">
    <source>
        <dbReference type="Google" id="ProtNLM"/>
    </source>
</evidence>
<dbReference type="Proteomes" id="UP000182332">
    <property type="component" value="Unassembled WGS sequence"/>
</dbReference>
<organism evidence="2 3">
    <name type="scientific">Pseudomonas graminis</name>
    <dbReference type="NCBI Taxonomy" id="158627"/>
    <lineage>
        <taxon>Bacteria</taxon>
        <taxon>Pseudomonadati</taxon>
        <taxon>Pseudomonadota</taxon>
        <taxon>Gammaproteobacteria</taxon>
        <taxon>Pseudomonadales</taxon>
        <taxon>Pseudomonadaceae</taxon>
        <taxon>Pseudomonas</taxon>
    </lineage>
</organism>
<protein>
    <recommendedName>
        <fullName evidence="4">Lipoprotein</fullName>
    </recommendedName>
</protein>
<feature type="signal peptide" evidence="1">
    <location>
        <begin position="1"/>
        <end position="23"/>
    </location>
</feature>
<keyword evidence="1" id="KW-0732">Signal</keyword>